<sequence length="72" mass="7662">MEQTTLHVKGMSCGHCINSIEDNVGKMNGVESVKVNLNEGTVAVSFDPKAVSLKEIKAVIDEQGYEVDGAPV</sequence>
<dbReference type="FunFam" id="3.30.70.100:FF:000001">
    <property type="entry name" value="ATPase copper transporting beta"/>
    <property type="match status" value="1"/>
</dbReference>
<name>A0AA95I5R4_9BACL</name>
<dbReference type="RefSeq" id="WP_283925754.1">
    <property type="nucleotide sequence ID" value="NZ_CP126084.1"/>
</dbReference>
<evidence type="ECO:0000256" key="6">
    <source>
        <dbReference type="ARBA" id="ARBA00023186"/>
    </source>
</evidence>
<dbReference type="Proteomes" id="UP001177943">
    <property type="component" value="Chromosome"/>
</dbReference>
<dbReference type="PROSITE" id="PS50846">
    <property type="entry name" value="HMA_2"/>
    <property type="match status" value="1"/>
</dbReference>
<proteinExistence type="predicted"/>
<reference evidence="8" key="1">
    <citation type="submission" date="2023-05" db="EMBL/GenBank/DDBJ databases">
        <title>Comparative genomics of Bacillaceae isolates and their secondary metabolite potential.</title>
        <authorList>
            <person name="Song L."/>
            <person name="Nielsen L.J."/>
            <person name="Mohite O."/>
            <person name="Xu X."/>
            <person name="Weber T."/>
            <person name="Kovacs A.T."/>
        </authorList>
    </citation>
    <scope>NUCLEOTIDE SEQUENCE</scope>
    <source>
        <strain evidence="8">B2_4</strain>
    </source>
</reference>
<keyword evidence="4" id="KW-0479">Metal-binding</keyword>
<evidence type="ECO:0000313" key="8">
    <source>
        <dbReference type="EMBL" id="WHX48367.1"/>
    </source>
</evidence>
<evidence type="ECO:0000313" key="9">
    <source>
        <dbReference type="Proteomes" id="UP001177943"/>
    </source>
</evidence>
<dbReference type="KEGG" id="pwn:QNH46_20070"/>
<keyword evidence="3" id="KW-0963">Cytoplasm</keyword>
<evidence type="ECO:0000256" key="1">
    <source>
        <dbReference type="ARBA" id="ARBA00004496"/>
    </source>
</evidence>
<dbReference type="PANTHER" id="PTHR46594">
    <property type="entry name" value="P-TYPE CATION-TRANSPORTING ATPASE"/>
    <property type="match status" value="1"/>
</dbReference>
<dbReference type="Pfam" id="PF00403">
    <property type="entry name" value="HMA"/>
    <property type="match status" value="1"/>
</dbReference>
<accession>A0AA95I5R4</accession>
<dbReference type="InterPro" id="IPR006122">
    <property type="entry name" value="HMA_Cu_ion-bd"/>
</dbReference>
<feature type="domain" description="HMA" evidence="7">
    <location>
        <begin position="2"/>
        <end position="68"/>
    </location>
</feature>
<comment type="subcellular location">
    <subcellularLocation>
        <location evidence="1">Cytoplasm</location>
    </subcellularLocation>
</comment>
<dbReference type="PROSITE" id="PS01047">
    <property type="entry name" value="HMA_1"/>
    <property type="match status" value="1"/>
</dbReference>
<dbReference type="GO" id="GO:0005507">
    <property type="term" value="F:copper ion binding"/>
    <property type="evidence" value="ECO:0007669"/>
    <property type="project" value="InterPro"/>
</dbReference>
<evidence type="ECO:0000256" key="4">
    <source>
        <dbReference type="ARBA" id="ARBA00022723"/>
    </source>
</evidence>
<protein>
    <recommendedName>
        <fullName evidence="2">Copper chaperone CopZ</fullName>
    </recommendedName>
</protein>
<evidence type="ECO:0000256" key="5">
    <source>
        <dbReference type="ARBA" id="ARBA00023008"/>
    </source>
</evidence>
<dbReference type="InterPro" id="IPR006121">
    <property type="entry name" value="HMA_dom"/>
</dbReference>
<dbReference type="InterPro" id="IPR000428">
    <property type="entry name" value="Cu-bd"/>
</dbReference>
<dbReference type="PRINTS" id="PR00944">
    <property type="entry name" value="CUEXPORT"/>
</dbReference>
<dbReference type="Gene3D" id="3.30.70.100">
    <property type="match status" value="1"/>
</dbReference>
<dbReference type="AlphaFoldDB" id="A0AA95I5R4"/>
<dbReference type="NCBIfam" id="TIGR00003">
    <property type="entry name" value="copper ion binding protein"/>
    <property type="match status" value="1"/>
</dbReference>
<evidence type="ECO:0000259" key="7">
    <source>
        <dbReference type="PROSITE" id="PS50846"/>
    </source>
</evidence>
<organism evidence="8 9">
    <name type="scientific">Paenibacillus woosongensis</name>
    <dbReference type="NCBI Taxonomy" id="307580"/>
    <lineage>
        <taxon>Bacteria</taxon>
        <taxon>Bacillati</taxon>
        <taxon>Bacillota</taxon>
        <taxon>Bacilli</taxon>
        <taxon>Bacillales</taxon>
        <taxon>Paenibacillaceae</taxon>
        <taxon>Paenibacillus</taxon>
    </lineage>
</organism>
<evidence type="ECO:0000256" key="3">
    <source>
        <dbReference type="ARBA" id="ARBA00022490"/>
    </source>
</evidence>
<dbReference type="GO" id="GO:0005737">
    <property type="term" value="C:cytoplasm"/>
    <property type="evidence" value="ECO:0007669"/>
    <property type="project" value="UniProtKB-SubCell"/>
</dbReference>
<dbReference type="GO" id="GO:0006825">
    <property type="term" value="P:copper ion transport"/>
    <property type="evidence" value="ECO:0007669"/>
    <property type="project" value="InterPro"/>
</dbReference>
<dbReference type="NCBIfam" id="NF033795">
    <property type="entry name" value="chaper_CopZ_Bs"/>
    <property type="match status" value="1"/>
</dbReference>
<keyword evidence="5" id="KW-0186">Copper</keyword>
<dbReference type="InterPro" id="IPR036163">
    <property type="entry name" value="HMA_dom_sf"/>
</dbReference>
<dbReference type="InterPro" id="IPR049740">
    <property type="entry name" value="CopZ"/>
</dbReference>
<keyword evidence="6" id="KW-0143">Chaperone</keyword>
<evidence type="ECO:0000256" key="2">
    <source>
        <dbReference type="ARBA" id="ARBA00015313"/>
    </source>
</evidence>
<dbReference type="SUPFAM" id="SSF55008">
    <property type="entry name" value="HMA, heavy metal-associated domain"/>
    <property type="match status" value="1"/>
</dbReference>
<dbReference type="EMBL" id="CP126084">
    <property type="protein sequence ID" value="WHX48367.1"/>
    <property type="molecule type" value="Genomic_DNA"/>
</dbReference>
<dbReference type="PANTHER" id="PTHR46594:SF4">
    <property type="entry name" value="P-TYPE CATION-TRANSPORTING ATPASE"/>
    <property type="match status" value="1"/>
</dbReference>
<gene>
    <name evidence="8" type="primary">copZ</name>
    <name evidence="8" type="ORF">QNH46_20070</name>
</gene>
<dbReference type="CDD" id="cd00371">
    <property type="entry name" value="HMA"/>
    <property type="match status" value="1"/>
</dbReference>
<dbReference type="InterPro" id="IPR017969">
    <property type="entry name" value="Heavy-metal-associated_CS"/>
</dbReference>